<accession>A0A5A7S513</accession>
<dbReference type="Proteomes" id="UP000322244">
    <property type="component" value="Unassembled WGS sequence"/>
</dbReference>
<comment type="caution">
    <text evidence="2">The sequence shown here is derived from an EMBL/GenBank/DDBJ whole genome shotgun (WGS) entry which is preliminary data.</text>
</comment>
<gene>
    <name evidence="2" type="ORF">FOY51_24710</name>
</gene>
<proteinExistence type="predicted"/>
<organism evidence="2 3">
    <name type="scientific">Antrihabitans cavernicola</name>
    <dbReference type="NCBI Taxonomy" id="2495913"/>
    <lineage>
        <taxon>Bacteria</taxon>
        <taxon>Bacillati</taxon>
        <taxon>Actinomycetota</taxon>
        <taxon>Actinomycetes</taxon>
        <taxon>Mycobacteriales</taxon>
        <taxon>Nocardiaceae</taxon>
        <taxon>Antrihabitans</taxon>
    </lineage>
</organism>
<evidence type="ECO:0000313" key="2">
    <source>
        <dbReference type="EMBL" id="KAA0017649.1"/>
    </source>
</evidence>
<feature type="region of interest" description="Disordered" evidence="1">
    <location>
        <begin position="1"/>
        <end position="22"/>
    </location>
</feature>
<dbReference type="AlphaFoldDB" id="A0A5A7S513"/>
<protein>
    <submittedName>
        <fullName evidence="2">Uncharacterized protein</fullName>
    </submittedName>
</protein>
<evidence type="ECO:0000313" key="3">
    <source>
        <dbReference type="Proteomes" id="UP000322244"/>
    </source>
</evidence>
<reference evidence="2 3" key="1">
    <citation type="submission" date="2019-07" db="EMBL/GenBank/DDBJ databases">
        <title>Rhodococcus cavernicolus sp. nov., isolated from a cave.</title>
        <authorList>
            <person name="Lee S.D."/>
        </authorList>
    </citation>
    <scope>NUCLEOTIDE SEQUENCE [LARGE SCALE GENOMIC DNA]</scope>
    <source>
        <strain evidence="2 3">C1-24</strain>
    </source>
</reference>
<sequence length="96" mass="10339">MNKRLRFSSHGASSRGPAEHAQIAESTVEDVESVRAGRQLFQVVIGELVESVVVVGEHQSHPGADPAAAALGRCPRNLLARLLQALTRDRERIFGG</sequence>
<evidence type="ECO:0000256" key="1">
    <source>
        <dbReference type="SAM" id="MobiDB-lite"/>
    </source>
</evidence>
<keyword evidence="3" id="KW-1185">Reference proteome</keyword>
<name>A0A5A7S513_9NOCA</name>
<dbReference type="EMBL" id="VLNY01000021">
    <property type="protein sequence ID" value="KAA0017649.1"/>
    <property type="molecule type" value="Genomic_DNA"/>
</dbReference>
<dbReference type="RefSeq" id="WP_149432946.1">
    <property type="nucleotide sequence ID" value="NZ_VLNY01000021.1"/>
</dbReference>